<feature type="signal peptide" evidence="1">
    <location>
        <begin position="1"/>
        <end position="21"/>
    </location>
</feature>
<dbReference type="EMBL" id="UYRT01082216">
    <property type="protein sequence ID" value="VDN25668.1"/>
    <property type="molecule type" value="Genomic_DNA"/>
</dbReference>
<dbReference type="InterPro" id="IPR006202">
    <property type="entry name" value="Neur_chan_lig-bd"/>
</dbReference>
<sequence length="180" mass="21083">MFPLLWLNSIIITNFLGIIYAQHENRTVWEDEQTVIDADDVIINDRNGRKNLLSDREIIENLLRNYRFPDPSSNITVAVHISIDRILNDLEHECNFWLTIEQKWVENKLVYEEDRPNGAHIRLRSSSYIWNPSIAISNAYSVHYIGKEEIELHSNGMVQLIQRYSSSLISIKFCGSLNFF</sequence>
<dbReference type="WBParaSite" id="GPUH_0001528501-mRNA-1">
    <property type="protein sequence ID" value="GPUH_0001528501-mRNA-1"/>
    <property type="gene ID" value="GPUH_0001528501"/>
</dbReference>
<dbReference type="InterPro" id="IPR036734">
    <property type="entry name" value="Neur_chan_lig-bd_sf"/>
</dbReference>
<evidence type="ECO:0000313" key="3">
    <source>
        <dbReference type="EMBL" id="VDN25668.1"/>
    </source>
</evidence>
<dbReference type="GO" id="GO:0016020">
    <property type="term" value="C:membrane"/>
    <property type="evidence" value="ECO:0007669"/>
    <property type="project" value="InterPro"/>
</dbReference>
<dbReference type="GO" id="GO:0005230">
    <property type="term" value="F:extracellular ligand-gated monoatomic ion channel activity"/>
    <property type="evidence" value="ECO:0007669"/>
    <property type="project" value="InterPro"/>
</dbReference>
<protein>
    <submittedName>
        <fullName evidence="5">Neur_chan_LBD domain-containing protein</fullName>
    </submittedName>
</protein>
<proteinExistence type="predicted"/>
<dbReference type="SUPFAM" id="SSF63712">
    <property type="entry name" value="Nicotinic receptor ligand binding domain-like"/>
    <property type="match status" value="1"/>
</dbReference>
<reference evidence="5" key="1">
    <citation type="submission" date="2016-06" db="UniProtKB">
        <authorList>
            <consortium name="WormBaseParasite"/>
        </authorList>
    </citation>
    <scope>IDENTIFICATION</scope>
</reference>
<gene>
    <name evidence="3" type="ORF">GPUH_LOCUS15262</name>
</gene>
<evidence type="ECO:0000259" key="2">
    <source>
        <dbReference type="Pfam" id="PF02931"/>
    </source>
</evidence>
<name>A0A183E2S4_9BILA</name>
<dbReference type="Pfam" id="PF02931">
    <property type="entry name" value="Neur_chan_LBD"/>
    <property type="match status" value="1"/>
</dbReference>
<dbReference type="Proteomes" id="UP000271098">
    <property type="component" value="Unassembled WGS sequence"/>
</dbReference>
<dbReference type="OrthoDB" id="5843733at2759"/>
<evidence type="ECO:0000313" key="4">
    <source>
        <dbReference type="Proteomes" id="UP000271098"/>
    </source>
</evidence>
<reference evidence="3 4" key="2">
    <citation type="submission" date="2018-11" db="EMBL/GenBank/DDBJ databases">
        <authorList>
            <consortium name="Pathogen Informatics"/>
        </authorList>
    </citation>
    <scope>NUCLEOTIDE SEQUENCE [LARGE SCALE GENOMIC DNA]</scope>
</reference>
<feature type="domain" description="Neurotransmitter-gated ion-channel ligand-binding" evidence="2">
    <location>
        <begin position="57"/>
        <end position="164"/>
    </location>
</feature>
<accession>A0A183E2S4</accession>
<evidence type="ECO:0000313" key="5">
    <source>
        <dbReference type="WBParaSite" id="GPUH_0001528501-mRNA-1"/>
    </source>
</evidence>
<evidence type="ECO:0000256" key="1">
    <source>
        <dbReference type="SAM" id="SignalP"/>
    </source>
</evidence>
<feature type="chain" id="PRO_5043138973" evidence="1">
    <location>
        <begin position="22"/>
        <end position="180"/>
    </location>
</feature>
<keyword evidence="1" id="KW-0732">Signal</keyword>
<organism evidence="5">
    <name type="scientific">Gongylonema pulchrum</name>
    <dbReference type="NCBI Taxonomy" id="637853"/>
    <lineage>
        <taxon>Eukaryota</taxon>
        <taxon>Metazoa</taxon>
        <taxon>Ecdysozoa</taxon>
        <taxon>Nematoda</taxon>
        <taxon>Chromadorea</taxon>
        <taxon>Rhabditida</taxon>
        <taxon>Spirurina</taxon>
        <taxon>Spiruromorpha</taxon>
        <taxon>Spiruroidea</taxon>
        <taxon>Gongylonematidae</taxon>
        <taxon>Gongylonema</taxon>
    </lineage>
</organism>
<keyword evidence="4" id="KW-1185">Reference proteome</keyword>
<dbReference type="Gene3D" id="2.70.170.10">
    <property type="entry name" value="Neurotransmitter-gated ion-channel ligand-binding domain"/>
    <property type="match status" value="1"/>
</dbReference>
<dbReference type="AlphaFoldDB" id="A0A183E2S4"/>